<dbReference type="GO" id="GO:0045892">
    <property type="term" value="P:negative regulation of DNA-templated transcription"/>
    <property type="evidence" value="ECO:0007669"/>
    <property type="project" value="InterPro"/>
</dbReference>
<dbReference type="InterPro" id="IPR015927">
    <property type="entry name" value="Peptidase_S24_S26A/B/C"/>
</dbReference>
<dbReference type="STRING" id="883.DvMF_0352"/>
<dbReference type="SUPFAM" id="SSF47413">
    <property type="entry name" value="lambda repressor-like DNA-binding domains"/>
    <property type="match status" value="1"/>
</dbReference>
<gene>
    <name evidence="6" type="ordered locus">DvMF_0352</name>
</gene>
<dbReference type="PANTHER" id="PTHR40661">
    <property type="match status" value="1"/>
</dbReference>
<name>B8DJI7_NITV9</name>
<keyword evidence="2" id="KW-0238">DNA-binding</keyword>
<dbReference type="InterPro" id="IPR010744">
    <property type="entry name" value="Phage_CI_N"/>
</dbReference>
<dbReference type="eggNOG" id="COG2932">
    <property type="taxonomic scope" value="Bacteria"/>
</dbReference>
<dbReference type="InterPro" id="IPR036286">
    <property type="entry name" value="LexA/Signal_pep-like_sf"/>
</dbReference>
<dbReference type="CDD" id="cd00093">
    <property type="entry name" value="HTH_XRE"/>
    <property type="match status" value="1"/>
</dbReference>
<dbReference type="InterPro" id="IPR039418">
    <property type="entry name" value="LexA-like"/>
</dbReference>
<evidence type="ECO:0000256" key="4">
    <source>
        <dbReference type="SAM" id="MobiDB-lite"/>
    </source>
</evidence>
<dbReference type="Pfam" id="PF07022">
    <property type="entry name" value="Phage_CI_repr"/>
    <property type="match status" value="1"/>
</dbReference>
<dbReference type="InterPro" id="IPR010982">
    <property type="entry name" value="Lambda_DNA-bd_dom_sf"/>
</dbReference>
<evidence type="ECO:0000259" key="5">
    <source>
        <dbReference type="PROSITE" id="PS50943"/>
    </source>
</evidence>
<dbReference type="AlphaFoldDB" id="B8DJI7"/>
<sequence>MPDAFDTFFARVMQGTDITTQQALARVLGVNRSAITQAKNRDAIPQKWILRLSRVYGLAPDWLEYGRGTPRPAPLAQPLAAAVHGAGNIPTQSATSHFNPAGSVPGRAATLRPAMPAPHHGDLPPAVHMVPKVRARLSAGGGSFEVQAMPVGGQPFAHAWLARKGTPSAMVLMDVVGDSMEPEIRDGDTVLVDRATEDLRFGQVYAVGLEDAVLVKRVMRTPDGLALVSDNPAYSPIRVRGDELEQFRVIGRVVWLCREIG</sequence>
<feature type="domain" description="HTH cro/C1-type" evidence="5">
    <location>
        <begin position="20"/>
        <end position="63"/>
    </location>
</feature>
<dbReference type="SUPFAM" id="SSF51306">
    <property type="entry name" value="LexA/Signal peptidase"/>
    <property type="match status" value="1"/>
</dbReference>
<keyword evidence="1" id="KW-0805">Transcription regulation</keyword>
<evidence type="ECO:0000256" key="3">
    <source>
        <dbReference type="ARBA" id="ARBA00023163"/>
    </source>
</evidence>
<reference evidence="6" key="1">
    <citation type="submission" date="2008-10" db="EMBL/GenBank/DDBJ databases">
        <title>Complete sequence of Desulfovibrio vulgaris str. 'Miyazaki F'.</title>
        <authorList>
            <person name="Lucas S."/>
            <person name="Copeland A."/>
            <person name="Lapidus A."/>
            <person name="Glavina del Rio T."/>
            <person name="Dalin E."/>
            <person name="Tice H."/>
            <person name="Bruce D."/>
            <person name="Goodwin L."/>
            <person name="Pitluck S."/>
            <person name="Sims D."/>
            <person name="Brettin T."/>
            <person name="Detter J.C."/>
            <person name="Han C."/>
            <person name="Larimer F."/>
            <person name="Land M."/>
            <person name="Hauser L."/>
            <person name="Kyrpides N."/>
            <person name="Mikhailova N."/>
            <person name="Hazen T.C."/>
            <person name="Richardson P."/>
        </authorList>
    </citation>
    <scope>NUCLEOTIDE SEQUENCE</scope>
    <source>
        <strain evidence="6">Miyazaki F</strain>
    </source>
</reference>
<dbReference type="CDD" id="cd06529">
    <property type="entry name" value="S24_LexA-like"/>
    <property type="match status" value="1"/>
</dbReference>
<dbReference type="InterPro" id="IPR001387">
    <property type="entry name" value="Cro/C1-type_HTH"/>
</dbReference>
<dbReference type="GO" id="GO:0003677">
    <property type="term" value="F:DNA binding"/>
    <property type="evidence" value="ECO:0007669"/>
    <property type="project" value="UniProtKB-KW"/>
</dbReference>
<evidence type="ECO:0000313" key="6">
    <source>
        <dbReference type="EMBL" id="ACL07309.1"/>
    </source>
</evidence>
<accession>B8DJI7</accession>
<dbReference type="PANTHER" id="PTHR40661:SF3">
    <property type="entry name" value="FELS-1 PROPHAGE TRANSCRIPTIONAL REGULATOR"/>
    <property type="match status" value="1"/>
</dbReference>
<organism evidence="6">
    <name type="scientific">Nitratidesulfovibrio vulgaris (strain DSM 19637 / Miyazaki F)</name>
    <name type="common">Desulfovibrio vulgaris</name>
    <dbReference type="NCBI Taxonomy" id="883"/>
    <lineage>
        <taxon>Bacteria</taxon>
        <taxon>Pseudomonadati</taxon>
        <taxon>Thermodesulfobacteriota</taxon>
        <taxon>Desulfovibrionia</taxon>
        <taxon>Desulfovibrionales</taxon>
        <taxon>Desulfovibrionaceae</taxon>
        <taxon>Nitratidesulfovibrio</taxon>
    </lineage>
</organism>
<dbReference type="Gene3D" id="1.10.260.40">
    <property type="entry name" value="lambda repressor-like DNA-binding domains"/>
    <property type="match status" value="1"/>
</dbReference>
<dbReference type="HOGENOM" id="CLU_066192_1_2_7"/>
<keyword evidence="3" id="KW-0804">Transcription</keyword>
<dbReference type="PROSITE" id="PS50943">
    <property type="entry name" value="HTH_CROC1"/>
    <property type="match status" value="1"/>
</dbReference>
<dbReference type="KEGG" id="dvm:DvMF_0352"/>
<dbReference type="Gene3D" id="2.10.109.10">
    <property type="entry name" value="Umud Fragment, subunit A"/>
    <property type="match status" value="1"/>
</dbReference>
<evidence type="ECO:0000256" key="1">
    <source>
        <dbReference type="ARBA" id="ARBA00023015"/>
    </source>
</evidence>
<protein>
    <submittedName>
        <fullName evidence="6">Putative phage repressor</fullName>
    </submittedName>
</protein>
<dbReference type="Pfam" id="PF00717">
    <property type="entry name" value="Peptidase_S24"/>
    <property type="match status" value="1"/>
</dbReference>
<feature type="region of interest" description="Disordered" evidence="4">
    <location>
        <begin position="90"/>
        <end position="109"/>
    </location>
</feature>
<proteinExistence type="predicted"/>
<evidence type="ECO:0000256" key="2">
    <source>
        <dbReference type="ARBA" id="ARBA00023125"/>
    </source>
</evidence>
<dbReference type="EMBL" id="CP001197">
    <property type="protein sequence ID" value="ACL07309.1"/>
    <property type="molecule type" value="Genomic_DNA"/>
</dbReference>